<gene>
    <name evidence="5" type="ORF">C8D99_1325</name>
</gene>
<proteinExistence type="predicted"/>
<dbReference type="Gene3D" id="1.20.1260.10">
    <property type="match status" value="1"/>
</dbReference>
<dbReference type="Pfam" id="PF02915">
    <property type="entry name" value="Rubrerythrin"/>
    <property type="match status" value="1"/>
</dbReference>
<dbReference type="InterPro" id="IPR003251">
    <property type="entry name" value="Rr_diiron-bd_dom"/>
</dbReference>
<evidence type="ECO:0000259" key="3">
    <source>
        <dbReference type="PROSITE" id="PS50903"/>
    </source>
</evidence>
<dbReference type="Proteomes" id="UP000295066">
    <property type="component" value="Unassembled WGS sequence"/>
</dbReference>
<dbReference type="EMBL" id="SORI01000032">
    <property type="protein sequence ID" value="TDY53157.1"/>
    <property type="molecule type" value="Genomic_DNA"/>
</dbReference>
<dbReference type="CDD" id="cd00729">
    <property type="entry name" value="rubredoxin_SM"/>
    <property type="match status" value="1"/>
</dbReference>
<dbReference type="InterPro" id="IPR024934">
    <property type="entry name" value="Rubredoxin-like_dom"/>
</dbReference>
<dbReference type="InterPro" id="IPR048574">
    <property type="entry name" value="RUBY_RBDX"/>
</dbReference>
<dbReference type="PANTHER" id="PTHR33746:SF4">
    <property type="entry name" value="RUBRERYTHRIN"/>
    <property type="match status" value="1"/>
</dbReference>
<dbReference type="SUPFAM" id="SSF57802">
    <property type="entry name" value="Rubredoxin-like"/>
    <property type="match status" value="1"/>
</dbReference>
<dbReference type="RefSeq" id="WP_133959165.1">
    <property type="nucleotide sequence ID" value="NZ_SORI01000032.1"/>
</dbReference>
<dbReference type="OrthoDB" id="9799749at2"/>
<keyword evidence="6" id="KW-1185">Reference proteome</keyword>
<protein>
    <submittedName>
        <fullName evidence="5">Rubrerythrin</fullName>
    </submittedName>
</protein>
<evidence type="ECO:0000259" key="4">
    <source>
        <dbReference type="PROSITE" id="PS50905"/>
    </source>
</evidence>
<dbReference type="InterPro" id="IPR012347">
    <property type="entry name" value="Ferritin-like"/>
</dbReference>
<dbReference type="InterPro" id="IPR009040">
    <property type="entry name" value="Ferritin-like_diiron"/>
</dbReference>
<evidence type="ECO:0000256" key="1">
    <source>
        <dbReference type="ARBA" id="ARBA00022448"/>
    </source>
</evidence>
<evidence type="ECO:0000256" key="2">
    <source>
        <dbReference type="ARBA" id="ARBA00022982"/>
    </source>
</evidence>
<name>A0A4R8LXS8_9BACT</name>
<dbReference type="PANTHER" id="PTHR33746">
    <property type="entry name" value="RUBRERYTHRIN"/>
    <property type="match status" value="1"/>
</dbReference>
<keyword evidence="1" id="KW-0813">Transport</keyword>
<evidence type="ECO:0000313" key="6">
    <source>
        <dbReference type="Proteomes" id="UP000295066"/>
    </source>
</evidence>
<comment type="caution">
    <text evidence="5">The sequence shown here is derived from an EMBL/GenBank/DDBJ whole genome shotgun (WGS) entry which is preliminary data.</text>
</comment>
<dbReference type="AlphaFoldDB" id="A0A4R8LXS8"/>
<dbReference type="InterPro" id="IPR009078">
    <property type="entry name" value="Ferritin-like_SF"/>
</dbReference>
<dbReference type="SUPFAM" id="SSF47240">
    <property type="entry name" value="Ferritin-like"/>
    <property type="match status" value="1"/>
</dbReference>
<sequence>MEKTMKGLSEAFAGESMANRKYLAFAEQAEKEGYPAVARLFRTIAEAETLHALAHFKTMGGVKSTAENLKAALEGETYEFTEMYPGFIRDAEEEGQKNAVRSFTFANEAEKAHGELYKKALASMEKGKDSTFFLCPVCGYVEEGHAPDVCPICKAKKDVFITVA</sequence>
<dbReference type="GO" id="GO:0016491">
    <property type="term" value="F:oxidoreductase activity"/>
    <property type="evidence" value="ECO:0007669"/>
    <property type="project" value="InterPro"/>
</dbReference>
<dbReference type="Gene3D" id="2.20.28.10">
    <property type="match status" value="1"/>
</dbReference>
<dbReference type="GO" id="GO:0005506">
    <property type="term" value="F:iron ion binding"/>
    <property type="evidence" value="ECO:0007669"/>
    <property type="project" value="InterPro"/>
</dbReference>
<dbReference type="InterPro" id="IPR052753">
    <property type="entry name" value="Rbr2/Nigerythrin"/>
</dbReference>
<dbReference type="CDD" id="cd01041">
    <property type="entry name" value="Rubrerythrin"/>
    <property type="match status" value="1"/>
</dbReference>
<dbReference type="PROSITE" id="PS50903">
    <property type="entry name" value="RUBREDOXIN_LIKE"/>
    <property type="match status" value="1"/>
</dbReference>
<feature type="domain" description="Ferritin-like diiron" evidence="4">
    <location>
        <begin position="1"/>
        <end position="128"/>
    </location>
</feature>
<evidence type="ECO:0000313" key="5">
    <source>
        <dbReference type="EMBL" id="TDY53157.1"/>
    </source>
</evidence>
<dbReference type="PROSITE" id="PS50905">
    <property type="entry name" value="FERRITIN_LIKE"/>
    <property type="match status" value="1"/>
</dbReference>
<accession>A0A4R8LXS8</accession>
<organism evidence="5 6">
    <name type="scientific">Aminivibrio pyruvatiphilus</name>
    <dbReference type="NCBI Taxonomy" id="1005740"/>
    <lineage>
        <taxon>Bacteria</taxon>
        <taxon>Thermotogati</taxon>
        <taxon>Synergistota</taxon>
        <taxon>Synergistia</taxon>
        <taxon>Synergistales</taxon>
        <taxon>Aminobacteriaceae</taxon>
        <taxon>Aminivibrio</taxon>
    </lineage>
</organism>
<feature type="domain" description="Rubredoxin-like" evidence="3">
    <location>
        <begin position="130"/>
        <end position="163"/>
    </location>
</feature>
<keyword evidence="2" id="KW-0249">Electron transport</keyword>
<reference evidence="5 6" key="1">
    <citation type="submission" date="2019-03" db="EMBL/GenBank/DDBJ databases">
        <title>Genomic Encyclopedia of Type Strains, Phase IV (KMG-IV): sequencing the most valuable type-strain genomes for metagenomic binning, comparative biology and taxonomic classification.</title>
        <authorList>
            <person name="Goeker M."/>
        </authorList>
    </citation>
    <scope>NUCLEOTIDE SEQUENCE [LARGE SCALE GENOMIC DNA]</scope>
    <source>
        <strain evidence="5 6">DSM 25964</strain>
    </source>
</reference>
<dbReference type="Pfam" id="PF21349">
    <property type="entry name" value="RUBY_RBDX"/>
    <property type="match status" value="1"/>
</dbReference>